<name>A0A5Q0TI76_9VIBR</name>
<dbReference type="AlphaFoldDB" id="A0A5Q0TI76"/>
<dbReference type="HAMAP" id="MF_01102">
    <property type="entry name" value="MnmC"/>
    <property type="match status" value="1"/>
</dbReference>
<evidence type="ECO:0000259" key="11">
    <source>
        <dbReference type="Pfam" id="PF01266"/>
    </source>
</evidence>
<dbReference type="SUPFAM" id="SSF54373">
    <property type="entry name" value="FAD-linked reductases, C-terminal domain"/>
    <property type="match status" value="1"/>
</dbReference>
<evidence type="ECO:0000256" key="8">
    <source>
        <dbReference type="ARBA" id="ARBA00023002"/>
    </source>
</evidence>
<comment type="similarity">
    <text evidence="10">In the N-terminal section; belongs to the methyltransferase superfamily. tRNA (mnm(5)s(2)U34)-methyltransferase family.</text>
</comment>
<dbReference type="Gene3D" id="3.50.50.60">
    <property type="entry name" value="FAD/NAD(P)-binding domain"/>
    <property type="match status" value="1"/>
</dbReference>
<dbReference type="NCBIfam" id="NF033855">
    <property type="entry name" value="tRNA_MNMC2"/>
    <property type="match status" value="1"/>
</dbReference>
<evidence type="ECO:0000256" key="4">
    <source>
        <dbReference type="ARBA" id="ARBA00022679"/>
    </source>
</evidence>
<dbReference type="NCBIfam" id="TIGR03197">
    <property type="entry name" value="MnmC_Cterm"/>
    <property type="match status" value="1"/>
</dbReference>
<dbReference type="InterPro" id="IPR023032">
    <property type="entry name" value="tRNA_MAMT_biosynth_bifunc_MnmC"/>
</dbReference>
<evidence type="ECO:0000256" key="1">
    <source>
        <dbReference type="ARBA" id="ARBA00022490"/>
    </source>
</evidence>
<organism evidence="13 14">
    <name type="scientific">Vibrio algicola</name>
    <dbReference type="NCBI Taxonomy" id="2662262"/>
    <lineage>
        <taxon>Bacteria</taxon>
        <taxon>Pseudomonadati</taxon>
        <taxon>Pseudomonadota</taxon>
        <taxon>Gammaproteobacteria</taxon>
        <taxon>Vibrionales</taxon>
        <taxon>Vibrionaceae</taxon>
        <taxon>Vibrio</taxon>
    </lineage>
</organism>
<proteinExistence type="inferred from homology"/>
<keyword evidence="14" id="KW-1185">Reference proteome</keyword>
<comment type="cofactor">
    <cofactor evidence="10">
        <name>FAD</name>
        <dbReference type="ChEBI" id="CHEBI:57692"/>
    </cofactor>
</comment>
<evidence type="ECO:0000256" key="2">
    <source>
        <dbReference type="ARBA" id="ARBA00022603"/>
    </source>
</evidence>
<evidence type="ECO:0000313" key="14">
    <source>
        <dbReference type="Proteomes" id="UP000348942"/>
    </source>
</evidence>
<dbReference type="PANTHER" id="PTHR13847">
    <property type="entry name" value="SARCOSINE DEHYDROGENASE-RELATED"/>
    <property type="match status" value="1"/>
</dbReference>
<dbReference type="Gene3D" id="3.40.50.150">
    <property type="entry name" value="Vaccinia Virus protein VP39"/>
    <property type="match status" value="1"/>
</dbReference>
<dbReference type="SUPFAM" id="SSF51905">
    <property type="entry name" value="FAD/NAD(P)-binding domain"/>
    <property type="match status" value="1"/>
</dbReference>
<comment type="function">
    <text evidence="10">Catalyzes the last two steps in the biosynthesis of 5-methylaminomethyl-2-thiouridine (mnm(5)s(2)U) at the wobble position (U34) in tRNA. Catalyzes the FAD-dependent demodification of cmnm(5)s(2)U34 to nm(5)s(2)U34, followed by the transfer of a methyl group from S-adenosyl-L-methionine to nm(5)s(2)U34, to form mnm(5)s(2)U34.</text>
</comment>
<dbReference type="GO" id="GO:0002098">
    <property type="term" value="P:tRNA wobble uridine modification"/>
    <property type="evidence" value="ECO:0007669"/>
    <property type="project" value="TreeGrafter"/>
</dbReference>
<evidence type="ECO:0000256" key="6">
    <source>
        <dbReference type="ARBA" id="ARBA00022694"/>
    </source>
</evidence>
<dbReference type="InterPro" id="IPR008471">
    <property type="entry name" value="MnmC-like_methylTransf"/>
</dbReference>
<feature type="domain" description="MnmC-like methyltransferase" evidence="12">
    <location>
        <begin position="116"/>
        <end position="241"/>
    </location>
</feature>
<feature type="domain" description="FAD dependent oxidoreductase" evidence="11">
    <location>
        <begin position="292"/>
        <end position="666"/>
    </location>
</feature>
<dbReference type="InterPro" id="IPR017610">
    <property type="entry name" value="tRNA_S-uridine_synth_MnmC_C"/>
</dbReference>
<dbReference type="NCBIfam" id="NF002484">
    <property type="entry name" value="PRK01747.1-5"/>
    <property type="match status" value="1"/>
</dbReference>
<keyword evidence="5 10" id="KW-0949">S-adenosyl-L-methionine</keyword>
<evidence type="ECO:0000256" key="9">
    <source>
        <dbReference type="ARBA" id="ARBA00023268"/>
    </source>
</evidence>
<dbReference type="InterPro" id="IPR036188">
    <property type="entry name" value="FAD/NAD-bd_sf"/>
</dbReference>
<keyword evidence="2 10" id="KW-0489">Methyltransferase</keyword>
<dbReference type="PANTHER" id="PTHR13847:SF283">
    <property type="entry name" value="TRNA 5-METHYLAMINOMETHYL-2-THIOURIDINE BIOSYNTHESIS BIFUNCTIONAL PROTEIN MNMC"/>
    <property type="match status" value="1"/>
</dbReference>
<dbReference type="EC" id="1.5.-.-" evidence="10"/>
<dbReference type="InterPro" id="IPR029063">
    <property type="entry name" value="SAM-dependent_MTases_sf"/>
</dbReference>
<dbReference type="FunFam" id="3.40.50.150:FF:000107">
    <property type="entry name" value="tRNA 5-methylaminomethyl-2-thiouridine biosynthesis bifunctional protein MnmC"/>
    <property type="match status" value="1"/>
</dbReference>
<evidence type="ECO:0000259" key="12">
    <source>
        <dbReference type="Pfam" id="PF05430"/>
    </source>
</evidence>
<dbReference type="Proteomes" id="UP000348942">
    <property type="component" value="Chromosome 1"/>
</dbReference>
<evidence type="ECO:0000256" key="3">
    <source>
        <dbReference type="ARBA" id="ARBA00022630"/>
    </source>
</evidence>
<keyword evidence="6 10" id="KW-0819">tRNA processing</keyword>
<dbReference type="Pfam" id="PF05430">
    <property type="entry name" value="Methyltransf_30"/>
    <property type="match status" value="1"/>
</dbReference>
<evidence type="ECO:0000313" key="13">
    <source>
        <dbReference type="EMBL" id="QGA64587.1"/>
    </source>
</evidence>
<comment type="subcellular location">
    <subcellularLocation>
        <location evidence="10">Cytoplasm</location>
    </subcellularLocation>
</comment>
<keyword evidence="4 10" id="KW-0808">Transferase</keyword>
<keyword evidence="9 10" id="KW-0511">Multifunctional enzyme</keyword>
<dbReference type="InterPro" id="IPR047785">
    <property type="entry name" value="tRNA_MNMC2"/>
</dbReference>
<evidence type="ECO:0000256" key="7">
    <source>
        <dbReference type="ARBA" id="ARBA00022827"/>
    </source>
</evidence>
<feature type="region of interest" description="tRNA (mnm(5)s(2)U34)-methyltransferase" evidence="10">
    <location>
        <begin position="1"/>
        <end position="243"/>
    </location>
</feature>
<sequence>MSSIQNAKLDWNESGTPISHQFDDIYFSNANGLEESRYVFIKQNHLPERWQHFPQPRFTIAETGFGTGLNFLAVWQQFESFRSQHPQACLKQLHFISFEKFPVSLDDLKKAHAAWPELADYAQQLQAIYPVAIPECQRLVLADGMITLDLWFGDIHDNLPQIAHNQDGVVDAWFLDGFAPSKNKDMWNDALFTGMAAITKQQGTCATFTAAGFVRRGLIDAGFEMKKVKGFGTKREMIAGCLKPQTPEQRRANANIPPWFARHPASIFSSDNDNSAADHDSEGNHRLASSSIAIIGGGVASATLAQALHRRGLAVTLYCEDDVAALGASGNRQGALYPLVAEPDAPLNRFFAPAFLYARQFVLQAAQNIEFDHDFCGVTQLAWSEKAKGKLDKMLTNGYPASFIQALDTKQTAQTIGLDIEMESVFYPLGGWLCPQQLTQNTIQALQQSDRFQAHFNTRIESLEWCEQTQCWQLKTATQTFKHQTVVVANGHQFHRFKQLKAIAATPVKGQVSHTPTTPNLQKLNTVLCYDGYMTPQNPNNAHHCIGASYDRNNIDHNFDPQAQLSNAERLVNCVPNQTWPLEVNISDNQARQGIRSVTRDHLPFIGNVCQFEPVAESYRQIDPQILRTKPELMPEIPQYPNLFCMVGLGARGLCSAPLLAETLASQIVGDPLPLPNEILEKLHPARMWVRRMLKGRPIES</sequence>
<keyword evidence="7 10" id="KW-0274">FAD</keyword>
<dbReference type="GO" id="GO:0050660">
    <property type="term" value="F:flavin adenine dinucleotide binding"/>
    <property type="evidence" value="ECO:0007669"/>
    <property type="project" value="UniProtKB-UniRule"/>
</dbReference>
<accession>A0A5Q0TI76</accession>
<feature type="region of interest" description="FAD-dependent cmnm(5)s(2)U34 oxidoreductase" evidence="10">
    <location>
        <begin position="295"/>
        <end position="701"/>
    </location>
</feature>
<dbReference type="Pfam" id="PF01266">
    <property type="entry name" value="DAO"/>
    <property type="match status" value="1"/>
</dbReference>
<comment type="similarity">
    <text evidence="10">In the C-terminal section; belongs to the DAO family.</text>
</comment>
<dbReference type="EC" id="2.1.1.61" evidence="10"/>
<dbReference type="GO" id="GO:0032259">
    <property type="term" value="P:methylation"/>
    <property type="evidence" value="ECO:0007669"/>
    <property type="project" value="UniProtKB-KW"/>
</dbReference>
<dbReference type="RefSeq" id="WP_153446636.1">
    <property type="nucleotide sequence ID" value="NZ_CP045699.1"/>
</dbReference>
<dbReference type="Gene3D" id="3.30.9.10">
    <property type="entry name" value="D-Amino Acid Oxidase, subunit A, domain 2"/>
    <property type="match status" value="1"/>
</dbReference>
<comment type="catalytic activity">
    <reaction evidence="10">
        <text>5-aminomethyl-2-thiouridine(34) in tRNA + S-adenosyl-L-methionine = 5-methylaminomethyl-2-thiouridine(34) in tRNA + S-adenosyl-L-homocysteine + H(+)</text>
        <dbReference type="Rhea" id="RHEA:19569"/>
        <dbReference type="Rhea" id="RHEA-COMP:10195"/>
        <dbReference type="Rhea" id="RHEA-COMP:10197"/>
        <dbReference type="ChEBI" id="CHEBI:15378"/>
        <dbReference type="ChEBI" id="CHEBI:57856"/>
        <dbReference type="ChEBI" id="CHEBI:59789"/>
        <dbReference type="ChEBI" id="CHEBI:74454"/>
        <dbReference type="ChEBI" id="CHEBI:74455"/>
        <dbReference type="EC" id="2.1.1.61"/>
    </reaction>
</comment>
<dbReference type="NCBIfam" id="NF002481">
    <property type="entry name" value="PRK01747.1-2"/>
    <property type="match status" value="1"/>
</dbReference>
<evidence type="ECO:0000256" key="5">
    <source>
        <dbReference type="ARBA" id="ARBA00022691"/>
    </source>
</evidence>
<keyword evidence="8 10" id="KW-0560">Oxidoreductase</keyword>
<dbReference type="EMBL" id="CP045699">
    <property type="protein sequence ID" value="QGA64587.1"/>
    <property type="molecule type" value="Genomic_DNA"/>
</dbReference>
<dbReference type="GO" id="GO:0004808">
    <property type="term" value="F:tRNA (5-methylaminomethyl-2-thiouridylate)(34)-methyltransferase activity"/>
    <property type="evidence" value="ECO:0007669"/>
    <property type="project" value="UniProtKB-EC"/>
</dbReference>
<dbReference type="GO" id="GO:0005737">
    <property type="term" value="C:cytoplasm"/>
    <property type="evidence" value="ECO:0007669"/>
    <property type="project" value="UniProtKB-SubCell"/>
</dbReference>
<protein>
    <recommendedName>
        <fullName evidence="10">tRNA 5-methylaminomethyl-2-thiouridine biosynthesis bifunctional protein MnmC</fullName>
        <shortName evidence="10">tRNA mnm(5)s(2)U biosynthesis bifunctional protein</shortName>
    </recommendedName>
    <domain>
        <recommendedName>
            <fullName evidence="10">tRNA (mnm(5)s(2)U34)-methyltransferase</fullName>
            <ecNumber evidence="10">2.1.1.61</ecNumber>
        </recommendedName>
    </domain>
    <domain>
        <recommendedName>
            <fullName evidence="10">FAD-dependent cmnm(5)s(2)U34 oxidoreductase</fullName>
            <ecNumber evidence="10">1.5.-.-</ecNumber>
        </recommendedName>
    </domain>
</protein>
<dbReference type="InterPro" id="IPR006076">
    <property type="entry name" value="FAD-dep_OxRdtase"/>
</dbReference>
<reference evidence="13 14" key="1">
    <citation type="submission" date="2019-10" db="EMBL/GenBank/DDBJ databases">
        <title>Vibrio sp. nov., isolated from Coralline algae surface.</title>
        <authorList>
            <person name="Geng Y."/>
            <person name="Zhang X."/>
        </authorList>
    </citation>
    <scope>NUCLEOTIDE SEQUENCE [LARGE SCALE GENOMIC DNA]</scope>
    <source>
        <strain evidence="13 14">SM1977</strain>
    </source>
</reference>
<keyword evidence="1 10" id="KW-0963">Cytoplasm</keyword>
<gene>
    <name evidence="10 13" type="primary">mnmC</name>
    <name evidence="13" type="ORF">GFB47_03670</name>
</gene>
<dbReference type="GO" id="GO:0016645">
    <property type="term" value="F:oxidoreductase activity, acting on the CH-NH group of donors"/>
    <property type="evidence" value="ECO:0007669"/>
    <property type="project" value="InterPro"/>
</dbReference>
<evidence type="ECO:0000256" key="10">
    <source>
        <dbReference type="HAMAP-Rule" id="MF_01102"/>
    </source>
</evidence>
<keyword evidence="3 10" id="KW-0285">Flavoprotein</keyword>